<comment type="caution">
    <text evidence="4">The sequence shown here is derived from an EMBL/GenBank/DDBJ whole genome shotgun (WGS) entry which is preliminary data.</text>
</comment>
<sequence length="884" mass="97147">MNTRSGVIHNAGLAGNNVHLPLEEVRVDVFIVDAVQPVSARVTLTQVFSNPTDNATSRAVYFFPVPASAAICAFEMRTSDDRVLRAKCMDRDVAREKYETAVSQGAEAGLLEWVTDDVFTISLGSIPARESVKTKLVFVMDLMNEDVDEIRFQLPMHVGERYGPLPQQLVGANTPSTTTRVRITADIQTSGTIHSITSPSHQAEISVTAYSTNLNRPSRRRSRVKFRSKAYLQRDFVLIVHAEKLDAPRCFAELEGDPNHKATLAIQFTLVPKFNLPPIQSQEYIFVVDRSGSMEGDRVEQAKRTLAMLIRMLPTDQTTFNIFSFGHSFDSLWSQSRQYSQETLDHATSHIDSMAANYGGTKILAALDGAIRSRRGTVPTAIFVLTDGQVWDDQAMADNIVAAVATISANTPGAQLRIHVLGIGDGVSTEMCQEIAAAGNGECRFATTAEDIVIQCVHLLRAGRSPFVKNVTIDWGVSQDYLAANSTSVNFSTSSPQTIHIRPSPVLQQAPTTITKLHAGARMVVFAILTLKRMAVPKEVTLRGRLEGSNLPFSIEVPIRGVQLKDSEPGLPMIHVLAAWRLIAEHERGLAPLPIPVDLTSTPNPEELRKAAIIRLGERYQVTSRYTSFVAADEVGRDDGRRTRPTLDFSNWDRVQTQTPGRGQQQAESGRVSPTPSSGAMSWTEVAAPSISEEIPGAWSRSFSSSADLNPDEGYESSRTFTTMSSLDCSSSDWSDWSDSPSPVSDDDHRLQRSASPKLVPLRLAPPHEQQRLQSILQAHAPPPSVSPPRIGSDVFRLVMLQQFNGCYPLNPTLRSLVGQSAYDEITTLSVNPDIWATALAVAYITKHLRSRELSNDLSRKGREYLRGVPNGEQLISRAMSLVN</sequence>
<dbReference type="PROSITE" id="PS51468">
    <property type="entry name" value="VIT"/>
    <property type="match status" value="1"/>
</dbReference>
<dbReference type="SMART" id="SM00327">
    <property type="entry name" value="VWA"/>
    <property type="match status" value="1"/>
</dbReference>
<dbReference type="InterPro" id="IPR013694">
    <property type="entry name" value="VIT"/>
</dbReference>
<dbReference type="PROSITE" id="PS50234">
    <property type="entry name" value="VWFA"/>
    <property type="match status" value="1"/>
</dbReference>
<evidence type="ECO:0000259" key="3">
    <source>
        <dbReference type="PROSITE" id="PS51468"/>
    </source>
</evidence>
<protein>
    <submittedName>
        <fullName evidence="4">Uncharacterized protein</fullName>
    </submittedName>
</protein>
<reference evidence="4 5" key="1">
    <citation type="submission" date="2024-01" db="EMBL/GenBank/DDBJ databases">
        <title>A draft genome for a cacao thread blight-causing isolate of Paramarasmius palmivorus.</title>
        <authorList>
            <person name="Baruah I.K."/>
            <person name="Bukari Y."/>
            <person name="Amoako-Attah I."/>
            <person name="Meinhardt L.W."/>
            <person name="Bailey B.A."/>
            <person name="Cohen S.P."/>
        </authorList>
    </citation>
    <scope>NUCLEOTIDE SEQUENCE [LARGE SCALE GENOMIC DNA]</scope>
    <source>
        <strain evidence="4 5">GH-12</strain>
    </source>
</reference>
<feature type="compositionally biased region" description="Polar residues" evidence="1">
    <location>
        <begin position="653"/>
        <end position="681"/>
    </location>
</feature>
<dbReference type="PANTHER" id="PTHR45737">
    <property type="entry name" value="VON WILLEBRAND FACTOR A DOMAIN-CONTAINING PROTEIN 5A"/>
    <property type="match status" value="1"/>
</dbReference>
<feature type="region of interest" description="Disordered" evidence="1">
    <location>
        <begin position="637"/>
        <end position="682"/>
    </location>
</feature>
<feature type="region of interest" description="Disordered" evidence="1">
    <location>
        <begin position="732"/>
        <end position="761"/>
    </location>
</feature>
<dbReference type="AlphaFoldDB" id="A0AAW0BTE0"/>
<evidence type="ECO:0000313" key="5">
    <source>
        <dbReference type="Proteomes" id="UP001383192"/>
    </source>
</evidence>
<dbReference type="Pfam" id="PF13768">
    <property type="entry name" value="VWA_3"/>
    <property type="match status" value="1"/>
</dbReference>
<feature type="domain" description="VIT" evidence="3">
    <location>
        <begin position="10"/>
        <end position="140"/>
    </location>
</feature>
<dbReference type="SMART" id="SM00609">
    <property type="entry name" value="VIT"/>
    <property type="match status" value="1"/>
</dbReference>
<accession>A0AAW0BTE0</accession>
<dbReference type="InterPro" id="IPR002035">
    <property type="entry name" value="VWF_A"/>
</dbReference>
<evidence type="ECO:0000313" key="4">
    <source>
        <dbReference type="EMBL" id="KAK7029653.1"/>
    </source>
</evidence>
<organism evidence="4 5">
    <name type="scientific">Paramarasmius palmivorus</name>
    <dbReference type="NCBI Taxonomy" id="297713"/>
    <lineage>
        <taxon>Eukaryota</taxon>
        <taxon>Fungi</taxon>
        <taxon>Dikarya</taxon>
        <taxon>Basidiomycota</taxon>
        <taxon>Agaricomycotina</taxon>
        <taxon>Agaricomycetes</taxon>
        <taxon>Agaricomycetidae</taxon>
        <taxon>Agaricales</taxon>
        <taxon>Marasmiineae</taxon>
        <taxon>Marasmiaceae</taxon>
        <taxon>Paramarasmius</taxon>
    </lineage>
</organism>
<evidence type="ECO:0000256" key="1">
    <source>
        <dbReference type="SAM" id="MobiDB-lite"/>
    </source>
</evidence>
<dbReference type="EMBL" id="JAYKXP010000080">
    <property type="protein sequence ID" value="KAK7029653.1"/>
    <property type="molecule type" value="Genomic_DNA"/>
</dbReference>
<name>A0AAW0BTE0_9AGAR</name>
<keyword evidence="5" id="KW-1185">Reference proteome</keyword>
<dbReference type="Pfam" id="PF08487">
    <property type="entry name" value="VIT"/>
    <property type="match status" value="1"/>
</dbReference>
<dbReference type="PANTHER" id="PTHR45737:SF6">
    <property type="entry name" value="VON WILLEBRAND FACTOR A DOMAIN-CONTAINING PROTEIN 5A"/>
    <property type="match status" value="1"/>
</dbReference>
<feature type="domain" description="VWFA" evidence="2">
    <location>
        <begin position="283"/>
        <end position="471"/>
    </location>
</feature>
<evidence type="ECO:0000259" key="2">
    <source>
        <dbReference type="PROSITE" id="PS50234"/>
    </source>
</evidence>
<proteinExistence type="predicted"/>
<feature type="compositionally biased region" description="Low complexity" evidence="1">
    <location>
        <begin position="732"/>
        <end position="744"/>
    </location>
</feature>
<dbReference type="Gene3D" id="3.40.50.410">
    <property type="entry name" value="von Willebrand factor, type A domain"/>
    <property type="match status" value="1"/>
</dbReference>
<gene>
    <name evidence="4" type="ORF">VNI00_014351</name>
</gene>
<dbReference type="SUPFAM" id="SSF53300">
    <property type="entry name" value="vWA-like"/>
    <property type="match status" value="1"/>
</dbReference>
<dbReference type="Proteomes" id="UP001383192">
    <property type="component" value="Unassembled WGS sequence"/>
</dbReference>
<dbReference type="InterPro" id="IPR036465">
    <property type="entry name" value="vWFA_dom_sf"/>
</dbReference>